<feature type="compositionally biased region" description="Polar residues" evidence="1">
    <location>
        <begin position="87"/>
        <end position="110"/>
    </location>
</feature>
<protein>
    <submittedName>
        <fullName evidence="2">Uncharacterized protein</fullName>
    </submittedName>
</protein>
<dbReference type="AlphaFoldDB" id="A0A4S9T085"/>
<reference evidence="2 3" key="1">
    <citation type="submission" date="2018-10" db="EMBL/GenBank/DDBJ databases">
        <title>Fifty Aureobasidium pullulans genomes reveal a recombining polyextremotolerant generalist.</title>
        <authorList>
            <person name="Gostincar C."/>
            <person name="Turk M."/>
            <person name="Zajc J."/>
            <person name="Gunde-Cimerman N."/>
        </authorList>
    </citation>
    <scope>NUCLEOTIDE SEQUENCE [LARGE SCALE GENOMIC DNA]</scope>
    <source>
        <strain evidence="2 3">EXF-3844</strain>
    </source>
</reference>
<proteinExistence type="predicted"/>
<feature type="compositionally biased region" description="Low complexity" evidence="1">
    <location>
        <begin position="212"/>
        <end position="254"/>
    </location>
</feature>
<sequence>PTPFHYPSSLIVCFAYSLAVGRYPSHSHPLVDLDPLTSYHLTPRIGTFTMASSHTTDRLSHNMEKMSLNSKRHADAPRYTPPHRKSSQAPKTSDTRTPPTSTMSVPNDNTPTAAPEQAAESAAEPKTTIKSMPPHKKYPGTSTASTKAPVKEPEVAESWEEEAGSDKEITTTPQLSAKPESVSASTTDRASSPAAAAAAPKSSYIPPHLKNRSAAPSPPSRSLTPPTTTTTTLPSRSISRPSSSASGSATSTSTLERRPEKTNAVAHRLIAGALGVKMPRRTEEQRAYDKAIREQEKRKRDVEREARKRAEEDAAKAKAAIWDD</sequence>
<accession>A0A4S9T085</accession>
<dbReference type="Proteomes" id="UP000310121">
    <property type="component" value="Unassembled WGS sequence"/>
</dbReference>
<comment type="caution">
    <text evidence="2">The sequence shown here is derived from an EMBL/GenBank/DDBJ whole genome shotgun (WGS) entry which is preliminary data.</text>
</comment>
<dbReference type="EMBL" id="QZBN01001798">
    <property type="protein sequence ID" value="THZ16966.1"/>
    <property type="molecule type" value="Genomic_DNA"/>
</dbReference>
<organism evidence="2 3">
    <name type="scientific">Aureobasidium pullulans</name>
    <name type="common">Black yeast</name>
    <name type="synonym">Pullularia pullulans</name>
    <dbReference type="NCBI Taxonomy" id="5580"/>
    <lineage>
        <taxon>Eukaryota</taxon>
        <taxon>Fungi</taxon>
        <taxon>Dikarya</taxon>
        <taxon>Ascomycota</taxon>
        <taxon>Pezizomycotina</taxon>
        <taxon>Dothideomycetes</taxon>
        <taxon>Dothideomycetidae</taxon>
        <taxon>Dothideales</taxon>
        <taxon>Saccotheciaceae</taxon>
        <taxon>Aureobasidium</taxon>
    </lineage>
</organism>
<evidence type="ECO:0000313" key="2">
    <source>
        <dbReference type="EMBL" id="THZ16966.1"/>
    </source>
</evidence>
<feature type="compositionally biased region" description="Basic and acidic residues" evidence="1">
    <location>
        <begin position="280"/>
        <end position="316"/>
    </location>
</feature>
<evidence type="ECO:0000313" key="3">
    <source>
        <dbReference type="Proteomes" id="UP000310121"/>
    </source>
</evidence>
<evidence type="ECO:0000256" key="1">
    <source>
        <dbReference type="SAM" id="MobiDB-lite"/>
    </source>
</evidence>
<gene>
    <name evidence="2" type="ORF">D6C90_09937</name>
</gene>
<feature type="non-terminal residue" evidence="2">
    <location>
        <position position="1"/>
    </location>
</feature>
<feature type="region of interest" description="Disordered" evidence="1">
    <location>
        <begin position="71"/>
        <end position="324"/>
    </location>
</feature>
<name>A0A4S9T085_AURPU</name>
<feature type="compositionally biased region" description="Low complexity" evidence="1">
    <location>
        <begin position="183"/>
        <end position="203"/>
    </location>
</feature>
<feature type="compositionally biased region" description="Low complexity" evidence="1">
    <location>
        <begin position="111"/>
        <end position="125"/>
    </location>
</feature>